<feature type="region of interest" description="Disordered" evidence="1">
    <location>
        <begin position="53"/>
        <end position="75"/>
    </location>
</feature>
<accession>A0A8H7WD65</accession>
<feature type="region of interest" description="Disordered" evidence="1">
    <location>
        <begin position="1"/>
        <end position="38"/>
    </location>
</feature>
<proteinExistence type="predicted"/>
<evidence type="ECO:0000313" key="3">
    <source>
        <dbReference type="Proteomes" id="UP000664132"/>
    </source>
</evidence>
<dbReference type="OrthoDB" id="4330117at2759"/>
<gene>
    <name evidence="2" type="ORF">IFR04_004150</name>
</gene>
<evidence type="ECO:0000313" key="2">
    <source>
        <dbReference type="EMBL" id="KAG4422672.1"/>
    </source>
</evidence>
<keyword evidence="3" id="KW-1185">Reference proteome</keyword>
<organism evidence="2 3">
    <name type="scientific">Cadophora malorum</name>
    <dbReference type="NCBI Taxonomy" id="108018"/>
    <lineage>
        <taxon>Eukaryota</taxon>
        <taxon>Fungi</taxon>
        <taxon>Dikarya</taxon>
        <taxon>Ascomycota</taxon>
        <taxon>Pezizomycotina</taxon>
        <taxon>Leotiomycetes</taxon>
        <taxon>Helotiales</taxon>
        <taxon>Ploettnerulaceae</taxon>
        <taxon>Cadophora</taxon>
    </lineage>
</organism>
<dbReference type="EMBL" id="JAFJYH010000045">
    <property type="protein sequence ID" value="KAG4422672.1"/>
    <property type="molecule type" value="Genomic_DNA"/>
</dbReference>
<dbReference type="AlphaFoldDB" id="A0A8H7WD65"/>
<reference evidence="2" key="1">
    <citation type="submission" date="2021-02" db="EMBL/GenBank/DDBJ databases">
        <title>Genome sequence Cadophora malorum strain M34.</title>
        <authorList>
            <person name="Stefanovic E."/>
            <person name="Vu D."/>
            <person name="Scully C."/>
            <person name="Dijksterhuis J."/>
            <person name="Roader J."/>
            <person name="Houbraken J."/>
        </authorList>
    </citation>
    <scope>NUCLEOTIDE SEQUENCE</scope>
    <source>
        <strain evidence="2">M34</strain>
    </source>
</reference>
<evidence type="ECO:0000256" key="1">
    <source>
        <dbReference type="SAM" id="MobiDB-lite"/>
    </source>
</evidence>
<name>A0A8H7WD65_9HELO</name>
<sequence>MKARTPCIFSPFRQKKTSEEDADEETVSDDITPHARGRTPDVQFDVVGLGRQKRKRLNQDTTSTTIAPDNASRDPPVHIVNLDSDPLGLDWMPNSFPTSQDFTSNNAFNNFNFGTSNQYSPLDFNISLPENTGVFASTSEVQDRRSANLDRSLLGTSSLLLGPAFEKPKASVNPSGNLQFSWPYGVTQPAPDSTKSLVRKLSQLNVDLSDHKATLPPLSVHDDLPPDLDVACPQSEEYVLEDTFRLTQNLIEIYPGFLHLFINCTPSSKSTTPDSDFISTSVEYDEGSFSSSTASSSTTSSHTKEPLDHASILLLISCHLRVIDIYDTLFKHMDTCISQRGLAKNARQAALSAPTLMIGNYIPPPSSAVPMQMLLLVQFASQLYNYAIDLASEIPSPQDTSMSVGVSDPTLGLTKAAAENVKDRAANMSQRLSDLRTEMLNSGLLA</sequence>
<dbReference type="Proteomes" id="UP000664132">
    <property type="component" value="Unassembled WGS sequence"/>
</dbReference>
<comment type="caution">
    <text evidence="2">The sequence shown here is derived from an EMBL/GenBank/DDBJ whole genome shotgun (WGS) entry which is preliminary data.</text>
</comment>
<protein>
    <submittedName>
        <fullName evidence="2">Uncharacterized protein</fullName>
    </submittedName>
</protein>